<dbReference type="SMART" id="SM00823">
    <property type="entry name" value="PKS_PP"/>
    <property type="match status" value="1"/>
</dbReference>
<evidence type="ECO:0000256" key="4">
    <source>
        <dbReference type="ARBA" id="ARBA00016743"/>
    </source>
</evidence>
<dbReference type="InterPro" id="IPR029063">
    <property type="entry name" value="SAM-dependent_MTases_sf"/>
</dbReference>
<dbReference type="GO" id="GO:0000036">
    <property type="term" value="F:acyl carrier activity"/>
    <property type="evidence" value="ECO:0007669"/>
    <property type="project" value="TreeGrafter"/>
</dbReference>
<comment type="similarity">
    <text evidence="3">Belongs to the ATP-dependent AMP-binding enzyme family. MbtB subfamily.</text>
</comment>
<name>A4X8R1_SALTO</name>
<keyword evidence="7" id="KW-0436">Ligase</keyword>
<dbReference type="Gene3D" id="3.40.50.1820">
    <property type="entry name" value="alpha/beta hydrolase"/>
    <property type="match status" value="1"/>
</dbReference>
<dbReference type="PROSITE" id="PS00012">
    <property type="entry name" value="PHOSPHOPANTETHEINE"/>
    <property type="match status" value="1"/>
</dbReference>
<dbReference type="GO" id="GO:0031177">
    <property type="term" value="F:phosphopantetheine binding"/>
    <property type="evidence" value="ECO:0007669"/>
    <property type="project" value="InterPro"/>
</dbReference>
<evidence type="ECO:0000256" key="8">
    <source>
        <dbReference type="ARBA" id="ARBA00022737"/>
    </source>
</evidence>
<evidence type="ECO:0000256" key="3">
    <source>
        <dbReference type="ARBA" id="ARBA00007380"/>
    </source>
</evidence>
<evidence type="ECO:0000256" key="6">
    <source>
        <dbReference type="ARBA" id="ARBA00022553"/>
    </source>
</evidence>
<dbReference type="GO" id="GO:0043041">
    <property type="term" value="P:amino acid activation for nonribosomal peptide biosynthetic process"/>
    <property type="evidence" value="ECO:0007669"/>
    <property type="project" value="TreeGrafter"/>
</dbReference>
<dbReference type="InterPro" id="IPR013217">
    <property type="entry name" value="Methyltransf_12"/>
</dbReference>
<dbReference type="InterPro" id="IPR029058">
    <property type="entry name" value="AB_hydrolase_fold"/>
</dbReference>
<dbReference type="Proteomes" id="UP000000235">
    <property type="component" value="Chromosome"/>
</dbReference>
<dbReference type="GO" id="GO:0005737">
    <property type="term" value="C:cytoplasm"/>
    <property type="evidence" value="ECO:0007669"/>
    <property type="project" value="TreeGrafter"/>
</dbReference>
<dbReference type="Gene3D" id="3.30.559.30">
    <property type="entry name" value="Nonribosomal peptide synthetase, condensation domain"/>
    <property type="match status" value="1"/>
</dbReference>
<dbReference type="InterPro" id="IPR010071">
    <property type="entry name" value="AA_adenyl_dom"/>
</dbReference>
<dbReference type="SUPFAM" id="SSF53474">
    <property type="entry name" value="alpha/beta-Hydrolases"/>
    <property type="match status" value="1"/>
</dbReference>
<evidence type="ECO:0000256" key="2">
    <source>
        <dbReference type="ARBA" id="ARBA00005102"/>
    </source>
</evidence>
<dbReference type="Pfam" id="PF00668">
    <property type="entry name" value="Condensation"/>
    <property type="match status" value="1"/>
</dbReference>
<dbReference type="CDD" id="cd12114">
    <property type="entry name" value="A_NRPS_TlmIV_like"/>
    <property type="match status" value="1"/>
</dbReference>
<dbReference type="Pfam" id="PF00975">
    <property type="entry name" value="Thioesterase"/>
    <property type="match status" value="1"/>
</dbReference>
<dbReference type="InterPro" id="IPR020806">
    <property type="entry name" value="PKS_PP-bd"/>
</dbReference>
<dbReference type="NCBIfam" id="TIGR01733">
    <property type="entry name" value="AA-adenyl-dom"/>
    <property type="match status" value="1"/>
</dbReference>
<dbReference type="Gene3D" id="3.30.559.10">
    <property type="entry name" value="Chloramphenicol acetyltransferase-like domain"/>
    <property type="match status" value="1"/>
</dbReference>
<dbReference type="InterPro" id="IPR001031">
    <property type="entry name" value="Thioesterase"/>
</dbReference>
<comment type="pathway">
    <text evidence="2">Siderophore biosynthesis; mycobactin biosynthesis.</text>
</comment>
<dbReference type="PANTHER" id="PTHR45527">
    <property type="entry name" value="NONRIBOSOMAL PEPTIDE SYNTHETASE"/>
    <property type="match status" value="1"/>
</dbReference>
<dbReference type="InterPro" id="IPR006162">
    <property type="entry name" value="Ppantetheine_attach_site"/>
</dbReference>
<keyword evidence="5" id="KW-0596">Phosphopantetheine</keyword>
<evidence type="ECO:0000259" key="10">
    <source>
        <dbReference type="PROSITE" id="PS50075"/>
    </source>
</evidence>
<proteinExistence type="inferred from homology"/>
<evidence type="ECO:0000256" key="7">
    <source>
        <dbReference type="ARBA" id="ARBA00022598"/>
    </source>
</evidence>
<dbReference type="RefSeq" id="WP_012014042.1">
    <property type="nucleotide sequence ID" value="NC_009380.1"/>
</dbReference>
<dbReference type="InterPro" id="IPR036736">
    <property type="entry name" value="ACP-like_sf"/>
</dbReference>
<dbReference type="STRING" id="369723.Strop_2820"/>
<sequence length="1734" mass="186628">MSQSSAGDLLAELESAGIRVWSEAGKLRFRAPQGVMTVERRDALRARRDEILAYLDAAADPAPLVPDPEHRHDPFPVTDVQAAYLLGRGETFAYGRVACHGYGELSYPELDPERMTAAWRALIDRHDMLRAVVEVDGAQRVLPEVPTFEVPVIDLTGRSPAVVEAALHAVRAEMDHLVHTPDRWPLFAARITTADDRAVLHVSIDFLIADFISVQVILDELHRLYHRPNEPLPPLEITFRDYQLAERAARSGPGHERDKRWWLARVDDLPAAPELPTVARPADSDGRFRRWETRMPPDAWALLRQRAGRHGISPSGAVLAAYADTIAAWSRRSRFTLDITLLNRMPLHPQVNALVGDFTSVDLLAVDAEPTRPFHERARDVQAQLWEDLDHRSFSGIELLREIARRQGPEAALFPVVFTSAIGISDAGSAAGGAPLGELGYGISQTPQVWIDCQNIERDGGLVSNWDVREEVFPPGLVEDMFAAYERLLHRLAIDDAAWTGTGYPEPPRAQLDRRAEVNRTTAPPPAGMLHDRVVRQALRTPDRPAVVTVDGALSYAELLGRATGVAEALTAAGCRRQELVGIVTDRGWEQVVAVLGALLAGCVYVPVDTSQPAARRRTILEAAGIRCALTQSWVEPSGWADGIRLLAVDTLPAGEPGPVDGSGDPEELAYVIHTSGSTGTPKGVMINHRGALNTVLDINARFDVGPDDRVLGLSNLGFDLSVYDIFGPLSVGGAVVLPDSSRRGDPSHWSALVAAHTVTVWNSVPAQLQMLYDYLEAAPAATVPGLRLAMLSGDWIPVALPDQIRQRVPGLRVVSLGGATEASIWSIWYPIEQVEPEWRSIPYGRPLTNQTFHVLDSALRPRPELVTGELYIGGVGLALGYLNDPARSADRFVTHPETGETLYRTGDLGRYLPDGTIEFLGREDLQVKIRGYRIELAEIETALGSHPGVAGAAVVVDGDSPLERRLAAFVEPASRSVTTARATSEAAAAQQLGVQACADADGTLDGVDRARYLTYAHRLDAVALPAMIDAFHASGLFVAGRRHTRAELLHTAGVAPRHHRLVRRWLRALTGAGLLDVDTDDRYGLTETGAAADTDAAWRAVDKIATAEDAELLAYFRASTGQLPALLRGEDDPLTLLFPQGKVDVSQGLYERTLFNRWANEAAASVVRRVADQRVEPGALRVLEIGAGAGGTTAAVLAALDGNAVDYLATDLSPFFVNELRTRFGERPGLHLQPLDIDQDLVAQGLAPNSFDVVVAGDVLHASADVVRALARLRAVLAPQGWLVACEMTRDHHQIMTSLELLVRVDEATADFTDLRQGTEQVFLGRERWLDVLGAAGASHPLCLPEPNGFIAELGMCVLAAQFKTDRVRIARDDVATHLAERVPEYMVPAVVQIVDTFPLNPNGKVDRAALRRRLPRRESMPTTASSAPGSDLERGLAAVWAEALRVPRVGRDENLFELGGDSLVAAQITGRVLNEIPQAANLFFDQVLRQVLEQPTVAALAGHIEAESAATTATDGVGTGATTSDGGLATLDDTNPGIPWVLVPSCDGSVDGYTALVPHLAATGPVFGLTAGPLDDLPRVAAEQARSITGAGCAAVRLVGHGLGATLALEVARALTEAGEQVAELVLISPWRPVTLPDAAEAHRAETGDAAIGEGFAARLAATVGYEPNLYAGDITVLRPTGEVPYSTDELEFWSDLCLGEVRELDVDGDHRAVLGEKAVAAIAAAGSGAAR</sequence>
<dbReference type="PROSITE" id="PS00455">
    <property type="entry name" value="AMP_BINDING"/>
    <property type="match status" value="1"/>
</dbReference>
<dbReference type="Pfam" id="PF18563">
    <property type="entry name" value="TubC_N"/>
    <property type="match status" value="1"/>
</dbReference>
<reference evidence="12" key="1">
    <citation type="journal article" date="2007" name="Proc. Natl. Acad. Sci. U.S.A.">
        <title>Genome sequencing reveals complex secondary metabolome in the marine actinomycete Salinispora tropica.</title>
        <authorList>
            <person name="Udwary D.W."/>
            <person name="Zeigler L."/>
            <person name="Asolkar R.N."/>
            <person name="Singan V."/>
            <person name="Lapidus A."/>
            <person name="Fenical W."/>
            <person name="Jensen P.R."/>
            <person name="Moore B.S."/>
        </authorList>
    </citation>
    <scope>NUCLEOTIDE SEQUENCE [LARGE SCALE GENOMIC DNA]</scope>
    <source>
        <strain evidence="12">ATCC BAA-916 / DSM 44818 / CNB-440</strain>
    </source>
</reference>
<dbReference type="eggNOG" id="COG0500">
    <property type="taxonomic scope" value="Bacteria"/>
</dbReference>
<dbReference type="InterPro" id="IPR045851">
    <property type="entry name" value="AMP-bd_C_sf"/>
</dbReference>
<evidence type="ECO:0000313" key="12">
    <source>
        <dbReference type="Proteomes" id="UP000000235"/>
    </source>
</evidence>
<dbReference type="Pfam" id="PF00501">
    <property type="entry name" value="AMP-binding"/>
    <property type="match status" value="1"/>
</dbReference>
<dbReference type="PROSITE" id="PS50075">
    <property type="entry name" value="CARRIER"/>
    <property type="match status" value="1"/>
</dbReference>
<dbReference type="FunFam" id="3.30.559.30:FF:000006">
    <property type="entry name" value="Yersiniabactin polyketide/non-ribosomal peptide synthetase"/>
    <property type="match status" value="1"/>
</dbReference>
<dbReference type="CDD" id="cd19535">
    <property type="entry name" value="Cyc_NRPS"/>
    <property type="match status" value="1"/>
</dbReference>
<dbReference type="SUPFAM" id="SSF52777">
    <property type="entry name" value="CoA-dependent acyltransferases"/>
    <property type="match status" value="2"/>
</dbReference>
<dbReference type="HOGENOM" id="CLU_000022_40_2_11"/>
<protein>
    <recommendedName>
        <fullName evidence="4">Phenyloxazoline synthase MbtB</fullName>
    </recommendedName>
    <alternativeName>
        <fullName evidence="9">Mycobactin synthetase protein B</fullName>
    </alternativeName>
</protein>
<dbReference type="Gene3D" id="3.40.50.980">
    <property type="match status" value="2"/>
</dbReference>
<dbReference type="InterPro" id="IPR057737">
    <property type="entry name" value="Condensation_MtbB-like"/>
</dbReference>
<dbReference type="InterPro" id="IPR000873">
    <property type="entry name" value="AMP-dep_synth/lig_dom"/>
</dbReference>
<accession>A4X8R1</accession>
<dbReference type="FunFam" id="3.40.50.12780:FF:000012">
    <property type="entry name" value="Non-ribosomal peptide synthetase"/>
    <property type="match status" value="1"/>
</dbReference>
<dbReference type="InterPro" id="IPR009081">
    <property type="entry name" value="PP-bd_ACP"/>
</dbReference>
<dbReference type="Gene3D" id="1.10.10.1830">
    <property type="entry name" value="Non-ribosomal peptide synthase, adenylation domain"/>
    <property type="match status" value="1"/>
</dbReference>
<evidence type="ECO:0000256" key="9">
    <source>
        <dbReference type="ARBA" id="ARBA00033440"/>
    </source>
</evidence>
<dbReference type="SUPFAM" id="SSF53335">
    <property type="entry name" value="S-adenosyl-L-methionine-dependent methyltransferases"/>
    <property type="match status" value="1"/>
</dbReference>
<dbReference type="InterPro" id="IPR020845">
    <property type="entry name" value="AMP-binding_CS"/>
</dbReference>
<dbReference type="InterPro" id="IPR041464">
    <property type="entry name" value="TubC_N"/>
</dbReference>
<keyword evidence="12" id="KW-1185">Reference proteome</keyword>
<gene>
    <name evidence="11" type="ordered locus">Strop_2820</name>
</gene>
<dbReference type="PATRIC" id="fig|369723.5.peg.2905"/>
<dbReference type="Pfam" id="PF08242">
    <property type="entry name" value="Methyltransf_12"/>
    <property type="match status" value="1"/>
</dbReference>
<dbReference type="Gene3D" id="3.40.50.150">
    <property type="entry name" value="Vaccinia Virus protein VP39"/>
    <property type="match status" value="1"/>
</dbReference>
<evidence type="ECO:0000313" key="11">
    <source>
        <dbReference type="EMBL" id="ABP55261.1"/>
    </source>
</evidence>
<dbReference type="Pfam" id="PF00550">
    <property type="entry name" value="PP-binding"/>
    <property type="match status" value="1"/>
</dbReference>
<dbReference type="Gene3D" id="1.10.1200.10">
    <property type="entry name" value="ACP-like"/>
    <property type="match status" value="1"/>
</dbReference>
<dbReference type="EMBL" id="CP000667">
    <property type="protein sequence ID" value="ABP55261.1"/>
    <property type="molecule type" value="Genomic_DNA"/>
</dbReference>
<dbReference type="InterPro" id="IPR001242">
    <property type="entry name" value="Condensation_dom"/>
</dbReference>
<organism evidence="11 12">
    <name type="scientific">Salinispora tropica (strain ATCC BAA-916 / DSM 44818 / JCM 13857 / NBRC 105044 / CNB-440)</name>
    <dbReference type="NCBI Taxonomy" id="369723"/>
    <lineage>
        <taxon>Bacteria</taxon>
        <taxon>Bacillati</taxon>
        <taxon>Actinomycetota</taxon>
        <taxon>Actinomycetes</taxon>
        <taxon>Micromonosporales</taxon>
        <taxon>Micromonosporaceae</taxon>
        <taxon>Salinispora</taxon>
    </lineage>
</organism>
<dbReference type="KEGG" id="stp:Strop_2820"/>
<dbReference type="PANTHER" id="PTHR45527:SF10">
    <property type="entry name" value="PYOCHELIN SYNTHASE PCHF"/>
    <property type="match status" value="1"/>
</dbReference>
<dbReference type="InterPro" id="IPR044894">
    <property type="entry name" value="TubC_N_sf"/>
</dbReference>
<dbReference type="eggNOG" id="COG1020">
    <property type="taxonomic scope" value="Bacteria"/>
</dbReference>
<dbReference type="InterPro" id="IPR023213">
    <property type="entry name" value="CAT-like_dom_sf"/>
</dbReference>
<dbReference type="Gene3D" id="3.30.300.30">
    <property type="match status" value="2"/>
</dbReference>
<keyword evidence="8" id="KW-0677">Repeat</keyword>
<dbReference type="GO" id="GO:0009403">
    <property type="term" value="P:toxin biosynthetic process"/>
    <property type="evidence" value="ECO:0007669"/>
    <property type="project" value="UniProtKB-ARBA"/>
</dbReference>
<dbReference type="SUPFAM" id="SSF56801">
    <property type="entry name" value="Acetyl-CoA synthetase-like"/>
    <property type="match status" value="1"/>
</dbReference>
<dbReference type="Gene3D" id="2.30.38.10">
    <property type="entry name" value="Luciferase, Domain 3"/>
    <property type="match status" value="1"/>
</dbReference>
<dbReference type="FunFam" id="3.30.559.10:FF:000023">
    <property type="entry name" value="Non-ribosomal peptide synthetase"/>
    <property type="match status" value="1"/>
</dbReference>
<keyword evidence="6" id="KW-0597">Phosphoprotein</keyword>
<feature type="domain" description="Carrier" evidence="10">
    <location>
        <begin position="1429"/>
        <end position="1510"/>
    </location>
</feature>
<evidence type="ECO:0000256" key="1">
    <source>
        <dbReference type="ARBA" id="ARBA00001957"/>
    </source>
</evidence>
<dbReference type="SUPFAM" id="SSF47336">
    <property type="entry name" value="ACP-like"/>
    <property type="match status" value="1"/>
</dbReference>
<dbReference type="GO" id="GO:0016874">
    <property type="term" value="F:ligase activity"/>
    <property type="evidence" value="ECO:0007669"/>
    <property type="project" value="UniProtKB-KW"/>
</dbReference>
<comment type="cofactor">
    <cofactor evidence="1">
        <name>pantetheine 4'-phosphate</name>
        <dbReference type="ChEBI" id="CHEBI:47942"/>
    </cofactor>
</comment>
<evidence type="ECO:0000256" key="5">
    <source>
        <dbReference type="ARBA" id="ARBA00022450"/>
    </source>
</evidence>